<name>A0A833QRJ0_9POAL</name>
<comment type="caution">
    <text evidence="2">The sequence shown here is derived from an EMBL/GenBank/DDBJ whole genome shotgun (WGS) entry which is preliminary data.</text>
</comment>
<evidence type="ECO:0000313" key="2">
    <source>
        <dbReference type="EMBL" id="KAF3327483.1"/>
    </source>
</evidence>
<evidence type="ECO:0000313" key="3">
    <source>
        <dbReference type="Proteomes" id="UP000623129"/>
    </source>
</evidence>
<keyword evidence="1" id="KW-0472">Membrane</keyword>
<dbReference type="OrthoDB" id="649865at2759"/>
<keyword evidence="1" id="KW-1133">Transmembrane helix</keyword>
<evidence type="ECO:0000256" key="1">
    <source>
        <dbReference type="SAM" id="Phobius"/>
    </source>
</evidence>
<organism evidence="2 3">
    <name type="scientific">Carex littledalei</name>
    <dbReference type="NCBI Taxonomy" id="544730"/>
    <lineage>
        <taxon>Eukaryota</taxon>
        <taxon>Viridiplantae</taxon>
        <taxon>Streptophyta</taxon>
        <taxon>Embryophyta</taxon>
        <taxon>Tracheophyta</taxon>
        <taxon>Spermatophyta</taxon>
        <taxon>Magnoliopsida</taxon>
        <taxon>Liliopsida</taxon>
        <taxon>Poales</taxon>
        <taxon>Cyperaceae</taxon>
        <taxon>Cyperoideae</taxon>
        <taxon>Cariceae</taxon>
        <taxon>Carex</taxon>
        <taxon>Carex subgen. Euthyceras</taxon>
    </lineage>
</organism>
<gene>
    <name evidence="2" type="ORF">FCM35_KLT07601</name>
</gene>
<reference evidence="2" key="1">
    <citation type="submission" date="2020-01" db="EMBL/GenBank/DDBJ databases">
        <title>Genome sequence of Kobresia littledalei, the first chromosome-level genome in the family Cyperaceae.</title>
        <authorList>
            <person name="Qu G."/>
        </authorList>
    </citation>
    <scope>NUCLEOTIDE SEQUENCE</scope>
    <source>
        <strain evidence="2">C.B.Clarke</strain>
        <tissue evidence="2">Leaf</tissue>
    </source>
</reference>
<feature type="transmembrane region" description="Helical" evidence="1">
    <location>
        <begin position="43"/>
        <end position="65"/>
    </location>
</feature>
<sequence>MAIHERITSLRPELRLCLFTGAAIAGALLSVLAAGPTFSNVISYFWPLLLSTACFLVSVALVMWLSPLPTSSESATGEEILEFVTRRPPGITPEQEI</sequence>
<accession>A0A833QRJ0</accession>
<keyword evidence="1" id="KW-0812">Transmembrane</keyword>
<protein>
    <submittedName>
        <fullName evidence="2">Uncharacterized protein</fullName>
    </submittedName>
</protein>
<dbReference type="EMBL" id="SWLB01000017">
    <property type="protein sequence ID" value="KAF3327483.1"/>
    <property type="molecule type" value="Genomic_DNA"/>
</dbReference>
<keyword evidence="3" id="KW-1185">Reference proteome</keyword>
<dbReference type="PANTHER" id="PTHR34125:SF7">
    <property type="entry name" value="TRANSMEMBRANE PROTEIN"/>
    <property type="match status" value="1"/>
</dbReference>
<dbReference type="Proteomes" id="UP000623129">
    <property type="component" value="Unassembled WGS sequence"/>
</dbReference>
<dbReference type="PANTHER" id="PTHR34125">
    <property type="entry name" value="OS01G0762900 PROTEIN"/>
    <property type="match status" value="1"/>
</dbReference>
<proteinExistence type="predicted"/>
<dbReference type="AlphaFoldDB" id="A0A833QRJ0"/>